<dbReference type="InterPro" id="IPR041726">
    <property type="entry name" value="ACAD10_11_N"/>
</dbReference>
<sequence>MGVEPPWRRLVSPLVALSVPAMDRTTANSGTREVSERLRFDEAALAEWMAANVDSYGGPLTVSQFKGGQSNPTYKLDTPAASYVLRRKPPGKTLPGAHAVDREYRVMAALGAQGFPVPRVHGLCEDEGVVGTPFFVMDMVPGRIVWEAHFPDVAPEGRAAHFDAMNATIARLHSYDPAAIGLGDYGKAGGFVERQVARWSKQYLGDVEAGRNADMDRLVDWLGKHLPADRGESRVIHGDYRCDNMIFDLDAPQVRAVLDWELSTLGDPESDFVYHCMMYRMPSGIFTGLAGLDLPALGIPSEEDYVAAYCRRTGRAGIPAFDYLMVFNLFRLAAIIHGIKGRLARGNASSAHAAESAKALEPLAAMAWAQAEQARL</sequence>
<organism evidence="2 3">
    <name type="scientific">Sphingomonas humi</name>
    <dbReference type="NCBI Taxonomy" id="335630"/>
    <lineage>
        <taxon>Bacteria</taxon>
        <taxon>Pseudomonadati</taxon>
        <taxon>Pseudomonadota</taxon>
        <taxon>Alphaproteobacteria</taxon>
        <taxon>Sphingomonadales</taxon>
        <taxon>Sphingomonadaceae</taxon>
        <taxon>Sphingomonas</taxon>
    </lineage>
</organism>
<dbReference type="PANTHER" id="PTHR47829">
    <property type="entry name" value="HYDROLASE, PUTATIVE (AFU_ORTHOLOGUE AFUA_1G12880)-RELATED"/>
    <property type="match status" value="1"/>
</dbReference>
<reference evidence="3" key="1">
    <citation type="journal article" date="2019" name="Int. J. Syst. Evol. Microbiol.">
        <title>The Global Catalogue of Microorganisms (GCM) 10K type strain sequencing project: providing services to taxonomists for standard genome sequencing and annotation.</title>
        <authorList>
            <consortium name="The Broad Institute Genomics Platform"/>
            <consortium name="The Broad Institute Genome Sequencing Center for Infectious Disease"/>
            <person name="Wu L."/>
            <person name="Ma J."/>
        </authorList>
    </citation>
    <scope>NUCLEOTIDE SEQUENCE [LARGE SCALE GENOMIC DNA]</scope>
    <source>
        <strain evidence="3">JCM 16603</strain>
    </source>
</reference>
<feature type="domain" description="Aminoglycoside phosphotransferase" evidence="1">
    <location>
        <begin position="61"/>
        <end position="285"/>
    </location>
</feature>
<protein>
    <submittedName>
        <fullName evidence="2">Phosphotransferase</fullName>
    </submittedName>
</protein>
<keyword evidence="3" id="KW-1185">Reference proteome</keyword>
<proteinExistence type="predicted"/>
<gene>
    <name evidence="2" type="ORF">GCM10022211_16420</name>
</gene>
<name>A0ABP7S176_9SPHN</name>
<dbReference type="SUPFAM" id="SSF56112">
    <property type="entry name" value="Protein kinase-like (PK-like)"/>
    <property type="match status" value="1"/>
</dbReference>
<dbReference type="EMBL" id="BAAAZD010000002">
    <property type="protein sequence ID" value="GAA4004984.1"/>
    <property type="molecule type" value="Genomic_DNA"/>
</dbReference>
<comment type="caution">
    <text evidence="2">The sequence shown here is derived from an EMBL/GenBank/DDBJ whole genome shotgun (WGS) entry which is preliminary data.</text>
</comment>
<dbReference type="Gene3D" id="3.30.200.20">
    <property type="entry name" value="Phosphorylase Kinase, domain 1"/>
    <property type="match status" value="1"/>
</dbReference>
<dbReference type="InterPro" id="IPR011009">
    <property type="entry name" value="Kinase-like_dom_sf"/>
</dbReference>
<dbReference type="Gene3D" id="3.90.1200.10">
    <property type="match status" value="1"/>
</dbReference>
<accession>A0ABP7S176</accession>
<dbReference type="Pfam" id="PF01636">
    <property type="entry name" value="APH"/>
    <property type="match status" value="1"/>
</dbReference>
<dbReference type="InterPro" id="IPR002575">
    <property type="entry name" value="Aminoglycoside_PTrfase"/>
</dbReference>
<dbReference type="CDD" id="cd05154">
    <property type="entry name" value="ACAD10_11_N-like"/>
    <property type="match status" value="1"/>
</dbReference>
<dbReference type="InterPro" id="IPR052898">
    <property type="entry name" value="ACAD10-like"/>
</dbReference>
<dbReference type="Proteomes" id="UP001501310">
    <property type="component" value="Unassembled WGS sequence"/>
</dbReference>
<dbReference type="PANTHER" id="PTHR47829:SF3">
    <property type="entry name" value="AMINOGLYCOSIDE PHOSPHOTRANSFERASE DOMAIN-CONTAINING PROTEIN"/>
    <property type="match status" value="1"/>
</dbReference>
<evidence type="ECO:0000313" key="3">
    <source>
        <dbReference type="Proteomes" id="UP001501310"/>
    </source>
</evidence>
<evidence type="ECO:0000259" key="1">
    <source>
        <dbReference type="Pfam" id="PF01636"/>
    </source>
</evidence>
<evidence type="ECO:0000313" key="2">
    <source>
        <dbReference type="EMBL" id="GAA4004984.1"/>
    </source>
</evidence>